<accession>A0A4R4P9H5</accession>
<gene>
    <name evidence="1" type="ORF">E1284_08735</name>
</gene>
<dbReference type="EMBL" id="SMJW01000031">
    <property type="protein sequence ID" value="TDC17537.1"/>
    <property type="molecule type" value="Genomic_DNA"/>
</dbReference>
<reference evidence="1 2" key="1">
    <citation type="submission" date="2019-03" db="EMBL/GenBank/DDBJ databases">
        <title>Draft genome sequences of novel Actinobacteria.</title>
        <authorList>
            <person name="Sahin N."/>
            <person name="Ay H."/>
            <person name="Saygin H."/>
        </authorList>
    </citation>
    <scope>NUCLEOTIDE SEQUENCE [LARGE SCALE GENOMIC DNA]</scope>
    <source>
        <strain evidence="1 2">DSM 45347</strain>
    </source>
</reference>
<evidence type="ECO:0000313" key="1">
    <source>
        <dbReference type="EMBL" id="TDC17537.1"/>
    </source>
</evidence>
<name>A0A4R4P9H5_9ACTN</name>
<protein>
    <submittedName>
        <fullName evidence="1">Uncharacterized protein</fullName>
    </submittedName>
</protein>
<dbReference type="RefSeq" id="WP_131938507.1">
    <property type="nucleotide sequence ID" value="NZ_BAAAMX010000036.1"/>
</dbReference>
<dbReference type="Proteomes" id="UP000295431">
    <property type="component" value="Unassembled WGS sequence"/>
</dbReference>
<sequence length="152" mass="16497">MSVTAAHPFPVFTDPRTLISTDLFDRLVARIVHERHVTTDEAERVLTQALAFLTACALNPGAGLAPSKAVDVGWHAFVLYTSEYAEFCHRVAGRFIHHTPDDQGDNHTRGAGIRATVAAMEQAGLPVDPVLWETAGDCSQCYQGCHDSPKAI</sequence>
<dbReference type="AlphaFoldDB" id="A0A4R4P9H5"/>
<organism evidence="1 2">
    <name type="scientific">Actinomadura bangladeshensis</name>
    <dbReference type="NCBI Taxonomy" id="453573"/>
    <lineage>
        <taxon>Bacteria</taxon>
        <taxon>Bacillati</taxon>
        <taxon>Actinomycetota</taxon>
        <taxon>Actinomycetes</taxon>
        <taxon>Streptosporangiales</taxon>
        <taxon>Thermomonosporaceae</taxon>
        <taxon>Actinomadura</taxon>
    </lineage>
</organism>
<comment type="caution">
    <text evidence="1">The sequence shown here is derived from an EMBL/GenBank/DDBJ whole genome shotgun (WGS) entry which is preliminary data.</text>
</comment>
<dbReference type="OrthoDB" id="5328543at2"/>
<keyword evidence="2" id="KW-1185">Reference proteome</keyword>
<evidence type="ECO:0000313" key="2">
    <source>
        <dbReference type="Proteomes" id="UP000295431"/>
    </source>
</evidence>
<proteinExistence type="predicted"/>